<feature type="transmembrane region" description="Helical" evidence="7">
    <location>
        <begin position="79"/>
        <end position="100"/>
    </location>
</feature>
<keyword evidence="5 7" id="KW-1133">Transmembrane helix</keyword>
<name>A0ABY7DXB9_MYAAR</name>
<dbReference type="InterPro" id="IPR015720">
    <property type="entry name" value="Emp24-like"/>
</dbReference>
<evidence type="ECO:0000256" key="5">
    <source>
        <dbReference type="ARBA" id="ARBA00022989"/>
    </source>
</evidence>
<evidence type="ECO:0000313" key="9">
    <source>
        <dbReference type="EMBL" id="WAR02392.1"/>
    </source>
</evidence>
<evidence type="ECO:0000256" key="2">
    <source>
        <dbReference type="ARBA" id="ARBA00007104"/>
    </source>
</evidence>
<proteinExistence type="inferred from homology"/>
<keyword evidence="4" id="KW-0732">Signal</keyword>
<evidence type="ECO:0000256" key="3">
    <source>
        <dbReference type="ARBA" id="ARBA00022692"/>
    </source>
</evidence>
<feature type="domain" description="GOLD" evidence="8">
    <location>
        <begin position="2"/>
        <end position="101"/>
    </location>
</feature>
<comment type="similarity">
    <text evidence="2">Belongs to the EMP24/GP25L family.</text>
</comment>
<keyword evidence="6 7" id="KW-0472">Membrane</keyword>
<dbReference type="EMBL" id="CP111015">
    <property type="protein sequence ID" value="WAR02392.1"/>
    <property type="molecule type" value="Genomic_DNA"/>
</dbReference>
<comment type="subcellular location">
    <subcellularLocation>
        <location evidence="1">Membrane</location>
        <topology evidence="1">Single-pass type I membrane protein</topology>
    </subcellularLocation>
</comment>
<keyword evidence="3 7" id="KW-0812">Transmembrane</keyword>
<dbReference type="Proteomes" id="UP001164746">
    <property type="component" value="Chromosome 4"/>
</dbReference>
<dbReference type="PANTHER" id="PTHR22811">
    <property type="entry name" value="TRANSMEMBRANE EMP24 DOMAIN-CONTAINING PROTEIN"/>
    <property type="match status" value="1"/>
</dbReference>
<dbReference type="InterPro" id="IPR009038">
    <property type="entry name" value="GOLD_dom"/>
</dbReference>
<sequence>MKVCLDNTFSHFAIKLVFFELISDDDEEDDEGNWDGAVLERMGQNLDKSRNLQTVLKMYEARDRNIVEMNFDRVNVLSGIQLGVMLTVGIVQVILIRSLFEDKKVSGLLKTKT</sequence>
<evidence type="ECO:0000259" key="8">
    <source>
        <dbReference type="Pfam" id="PF01105"/>
    </source>
</evidence>
<evidence type="ECO:0000256" key="7">
    <source>
        <dbReference type="SAM" id="Phobius"/>
    </source>
</evidence>
<keyword evidence="10" id="KW-1185">Reference proteome</keyword>
<gene>
    <name evidence="9" type="ORF">MAR_008950</name>
</gene>
<organism evidence="9 10">
    <name type="scientific">Mya arenaria</name>
    <name type="common">Soft-shell clam</name>
    <dbReference type="NCBI Taxonomy" id="6604"/>
    <lineage>
        <taxon>Eukaryota</taxon>
        <taxon>Metazoa</taxon>
        <taxon>Spiralia</taxon>
        <taxon>Lophotrochozoa</taxon>
        <taxon>Mollusca</taxon>
        <taxon>Bivalvia</taxon>
        <taxon>Autobranchia</taxon>
        <taxon>Heteroconchia</taxon>
        <taxon>Euheterodonta</taxon>
        <taxon>Imparidentia</taxon>
        <taxon>Neoheterodontei</taxon>
        <taxon>Myida</taxon>
        <taxon>Myoidea</taxon>
        <taxon>Myidae</taxon>
        <taxon>Mya</taxon>
    </lineage>
</organism>
<protein>
    <submittedName>
        <fullName evidence="9">TMED1-like protein</fullName>
    </submittedName>
</protein>
<evidence type="ECO:0000256" key="4">
    <source>
        <dbReference type="ARBA" id="ARBA00022729"/>
    </source>
</evidence>
<evidence type="ECO:0000313" key="10">
    <source>
        <dbReference type="Proteomes" id="UP001164746"/>
    </source>
</evidence>
<dbReference type="Pfam" id="PF01105">
    <property type="entry name" value="EMP24_GP25L"/>
    <property type="match status" value="1"/>
</dbReference>
<reference evidence="9" key="1">
    <citation type="submission" date="2022-11" db="EMBL/GenBank/DDBJ databases">
        <title>Centuries of genome instability and evolution in soft-shell clam transmissible cancer (bioRxiv).</title>
        <authorList>
            <person name="Hart S.F.M."/>
            <person name="Yonemitsu M.A."/>
            <person name="Giersch R.M."/>
            <person name="Beal B.F."/>
            <person name="Arriagada G."/>
            <person name="Davis B.W."/>
            <person name="Ostrander E.A."/>
            <person name="Goff S.P."/>
            <person name="Metzger M.J."/>
        </authorList>
    </citation>
    <scope>NUCLEOTIDE SEQUENCE</scope>
    <source>
        <strain evidence="9">MELC-2E11</strain>
        <tissue evidence="9">Siphon/mantle</tissue>
    </source>
</reference>
<accession>A0ABY7DXB9</accession>
<evidence type="ECO:0000256" key="1">
    <source>
        <dbReference type="ARBA" id="ARBA00004479"/>
    </source>
</evidence>
<evidence type="ECO:0000256" key="6">
    <source>
        <dbReference type="ARBA" id="ARBA00023136"/>
    </source>
</evidence>